<evidence type="ECO:0000313" key="2">
    <source>
        <dbReference type="EMBL" id="CAI8058432.1"/>
    </source>
</evidence>
<reference evidence="2" key="1">
    <citation type="submission" date="2023-03" db="EMBL/GenBank/DDBJ databases">
        <authorList>
            <person name="Steffen K."/>
            <person name="Cardenas P."/>
        </authorList>
    </citation>
    <scope>NUCLEOTIDE SEQUENCE</scope>
</reference>
<name>A0AA35U3W8_GEOBA</name>
<dbReference type="Proteomes" id="UP001174909">
    <property type="component" value="Unassembled WGS sequence"/>
</dbReference>
<accession>A0AA35U3W8</accession>
<dbReference type="InterPro" id="IPR001810">
    <property type="entry name" value="F-box_dom"/>
</dbReference>
<organism evidence="2 3">
    <name type="scientific">Geodia barretti</name>
    <name type="common">Barrett's horny sponge</name>
    <dbReference type="NCBI Taxonomy" id="519541"/>
    <lineage>
        <taxon>Eukaryota</taxon>
        <taxon>Metazoa</taxon>
        <taxon>Porifera</taxon>
        <taxon>Demospongiae</taxon>
        <taxon>Heteroscleromorpha</taxon>
        <taxon>Tetractinellida</taxon>
        <taxon>Astrophorina</taxon>
        <taxon>Geodiidae</taxon>
        <taxon>Geodia</taxon>
    </lineage>
</organism>
<dbReference type="InterPro" id="IPR036047">
    <property type="entry name" value="F-box-like_dom_sf"/>
</dbReference>
<comment type="caution">
    <text evidence="2">The sequence shown here is derived from an EMBL/GenBank/DDBJ whole genome shotgun (WGS) entry which is preliminary data.</text>
</comment>
<dbReference type="EMBL" id="CASHTH010004516">
    <property type="protein sequence ID" value="CAI8058432.1"/>
    <property type="molecule type" value="Genomic_DNA"/>
</dbReference>
<evidence type="ECO:0000259" key="1">
    <source>
        <dbReference type="PROSITE" id="PS50181"/>
    </source>
</evidence>
<dbReference type="PANTHER" id="PTHR46857">
    <property type="entry name" value="EPITHELIAL CELL-TRANSFORMING SEQUENCE 2 ONCOGENE-LIKE"/>
    <property type="match status" value="1"/>
</dbReference>
<proteinExistence type="predicted"/>
<sequence>MLLNLLDQCNCAQLHLLSIHMEPNLHGLCPLNCQDLLSWLPSNLAFFILSFLDPVSLCRASQVCRIWYHMANDCRLWMKFCRLRVWQLSQTGEDKQRNKHVSVDGRIMWKAMFSEGLRDSKDWWLTRVFCLLFVHVRTFEGTHKVFLAFSSMIRGSSVDPGIKLLRCGIDAQILLGLP</sequence>
<dbReference type="AlphaFoldDB" id="A0AA35U3W8"/>
<gene>
    <name evidence="2" type="ORF">GBAR_LOCUS31777</name>
</gene>
<protein>
    <submittedName>
        <fullName evidence="2">F-box/WD repeat-containing protein 7</fullName>
    </submittedName>
</protein>
<dbReference type="PANTHER" id="PTHR46857:SF2">
    <property type="entry name" value="F-BOX ONLY PROTEIN 16"/>
    <property type="match status" value="1"/>
</dbReference>
<dbReference type="SMART" id="SM00256">
    <property type="entry name" value="FBOX"/>
    <property type="match status" value="1"/>
</dbReference>
<dbReference type="Pfam" id="PF12937">
    <property type="entry name" value="F-box-like"/>
    <property type="match status" value="1"/>
</dbReference>
<dbReference type="PROSITE" id="PS50181">
    <property type="entry name" value="FBOX"/>
    <property type="match status" value="1"/>
</dbReference>
<evidence type="ECO:0000313" key="3">
    <source>
        <dbReference type="Proteomes" id="UP001174909"/>
    </source>
</evidence>
<dbReference type="SUPFAM" id="SSF81383">
    <property type="entry name" value="F-box domain"/>
    <property type="match status" value="1"/>
</dbReference>
<keyword evidence="3" id="KW-1185">Reference proteome</keyword>
<feature type="domain" description="F-box" evidence="1">
    <location>
        <begin position="34"/>
        <end position="80"/>
    </location>
</feature>
<dbReference type="Gene3D" id="1.20.1280.50">
    <property type="match status" value="1"/>
</dbReference>
<dbReference type="InterPro" id="IPR052805">
    <property type="entry name" value="GEF_Ubiquitin-Prot_Reg"/>
</dbReference>